<comment type="caution">
    <text evidence="2">The sequence shown here is derived from an EMBL/GenBank/DDBJ whole genome shotgun (WGS) entry which is preliminary data.</text>
</comment>
<feature type="transmembrane region" description="Helical" evidence="1">
    <location>
        <begin position="153"/>
        <end position="176"/>
    </location>
</feature>
<proteinExistence type="predicted"/>
<feature type="transmembrane region" description="Helical" evidence="1">
    <location>
        <begin position="392"/>
        <end position="411"/>
    </location>
</feature>
<name>A0ABV6L5Q4_9SPHI</name>
<keyword evidence="1" id="KW-0812">Transmembrane</keyword>
<feature type="transmembrane region" description="Helical" evidence="1">
    <location>
        <begin position="222"/>
        <end position="245"/>
    </location>
</feature>
<sequence>MLIIFISLCILSVGSYFTWFSRYNIPAHLELAFIFTKYLVPIFLVDEISNFDSDTLDLYKNILTLGAAFYLLGLIMGNFVPLVKVKYFSWQVMSEAEYSARVEKITKYFFYFGVAGFLISYAVMGYVPMFASDPLNAKFFRGPYQAPYMRVAVLFRAANYVMYSLPPILFIIWYQFRKKIYLFYLIIVVFLIATTLTRGNILMGFLIALGVICAYRKALFKYYMISLIFIFSLGSISFYLIGLLFHNDLLISMYDKESIFETIALGAPDVLDHLSFLKAFTNNPIYTYGRTFYGGLIPGHYQWNPSVWSLMVTNPNDDVNDITSGGLRLPLPLWGYVSFSWVGVVGLSFVSGLINGYLIKAIKKMLRESDNLLIITMVILLYVNIYSQFVSFYIFSMYAFPVFIFMAFYMFRFKWK</sequence>
<dbReference type="EMBL" id="JBHLTS010000021">
    <property type="protein sequence ID" value="MFC0514808.1"/>
    <property type="molecule type" value="Genomic_DNA"/>
</dbReference>
<gene>
    <name evidence="2" type="ORF">ACFFGT_11385</name>
</gene>
<keyword evidence="1" id="KW-0472">Membrane</keyword>
<dbReference type="Proteomes" id="UP001589828">
    <property type="component" value="Unassembled WGS sequence"/>
</dbReference>
<reference evidence="2 3" key="1">
    <citation type="submission" date="2024-09" db="EMBL/GenBank/DDBJ databases">
        <authorList>
            <person name="Sun Q."/>
            <person name="Mori K."/>
        </authorList>
    </citation>
    <scope>NUCLEOTIDE SEQUENCE [LARGE SCALE GENOMIC DNA]</scope>
    <source>
        <strain evidence="2 3">NCAIM B.02415</strain>
    </source>
</reference>
<feature type="transmembrane region" description="Helical" evidence="1">
    <location>
        <begin position="182"/>
        <end position="215"/>
    </location>
</feature>
<evidence type="ECO:0000256" key="1">
    <source>
        <dbReference type="SAM" id="Phobius"/>
    </source>
</evidence>
<feature type="transmembrane region" description="Helical" evidence="1">
    <location>
        <begin position="108"/>
        <end position="132"/>
    </location>
</feature>
<feature type="transmembrane region" description="Helical" evidence="1">
    <location>
        <begin position="370"/>
        <end position="386"/>
    </location>
</feature>
<evidence type="ECO:0000313" key="2">
    <source>
        <dbReference type="EMBL" id="MFC0514808.1"/>
    </source>
</evidence>
<keyword evidence="3" id="KW-1185">Reference proteome</keyword>
<keyword evidence="1" id="KW-1133">Transmembrane helix</keyword>
<evidence type="ECO:0000313" key="3">
    <source>
        <dbReference type="Proteomes" id="UP001589828"/>
    </source>
</evidence>
<protein>
    <submittedName>
        <fullName evidence="2">O-antigen polymerase</fullName>
    </submittedName>
</protein>
<feature type="transmembrane region" description="Helical" evidence="1">
    <location>
        <begin position="333"/>
        <end position="358"/>
    </location>
</feature>
<accession>A0ABV6L5Q4</accession>
<organism evidence="2 3">
    <name type="scientific">Mucilaginibacter angelicae</name>
    <dbReference type="NCBI Taxonomy" id="869718"/>
    <lineage>
        <taxon>Bacteria</taxon>
        <taxon>Pseudomonadati</taxon>
        <taxon>Bacteroidota</taxon>
        <taxon>Sphingobacteriia</taxon>
        <taxon>Sphingobacteriales</taxon>
        <taxon>Sphingobacteriaceae</taxon>
        <taxon>Mucilaginibacter</taxon>
    </lineage>
</organism>
<feature type="transmembrane region" description="Helical" evidence="1">
    <location>
        <begin position="58"/>
        <end position="80"/>
    </location>
</feature>